<dbReference type="EMBL" id="WPHG01000001">
    <property type="protein sequence ID" value="MVA96519.1"/>
    <property type="molecule type" value="Genomic_DNA"/>
</dbReference>
<organism evidence="2 3">
    <name type="scientific">Nitratireductor arenosus</name>
    <dbReference type="NCBI Taxonomy" id="2682096"/>
    <lineage>
        <taxon>Bacteria</taxon>
        <taxon>Pseudomonadati</taxon>
        <taxon>Pseudomonadota</taxon>
        <taxon>Alphaproteobacteria</taxon>
        <taxon>Hyphomicrobiales</taxon>
        <taxon>Phyllobacteriaceae</taxon>
        <taxon>Nitratireductor</taxon>
    </lineage>
</organism>
<comment type="caution">
    <text evidence="2">The sequence shown here is derived from an EMBL/GenBank/DDBJ whole genome shotgun (WGS) entry which is preliminary data.</text>
</comment>
<accession>A0A844QFF9</accession>
<feature type="chain" id="PRO_5032340363" evidence="1">
    <location>
        <begin position="26"/>
        <end position="122"/>
    </location>
</feature>
<evidence type="ECO:0000313" key="3">
    <source>
        <dbReference type="Proteomes" id="UP000463224"/>
    </source>
</evidence>
<dbReference type="AlphaFoldDB" id="A0A844QFF9"/>
<feature type="signal peptide" evidence="1">
    <location>
        <begin position="1"/>
        <end position="25"/>
    </location>
</feature>
<name>A0A844QFF9_9HYPH</name>
<evidence type="ECO:0000313" key="2">
    <source>
        <dbReference type="EMBL" id="MVA96519.1"/>
    </source>
</evidence>
<keyword evidence="1" id="KW-0732">Signal</keyword>
<proteinExistence type="predicted"/>
<keyword evidence="3" id="KW-1185">Reference proteome</keyword>
<dbReference type="Proteomes" id="UP000463224">
    <property type="component" value="Unassembled WGS sequence"/>
</dbReference>
<gene>
    <name evidence="2" type="ORF">GN330_04560</name>
</gene>
<reference evidence="2 3" key="1">
    <citation type="submission" date="2019-12" db="EMBL/GenBank/DDBJ databases">
        <title>Nitratireductor arenosus sp. nov., Isolated from sea sand, Jeju island, South Korea.</title>
        <authorList>
            <person name="Kim W."/>
        </authorList>
    </citation>
    <scope>NUCLEOTIDE SEQUENCE [LARGE SCALE GENOMIC DNA]</scope>
    <source>
        <strain evidence="2 3">CAU 1489</strain>
    </source>
</reference>
<evidence type="ECO:0000256" key="1">
    <source>
        <dbReference type="SAM" id="SignalP"/>
    </source>
</evidence>
<sequence>MRLNWKSWMGAFATVALAAPLMVSAAAPAAAGGLYDRVYADSFGNLVIRSPSGYKRIVVGQGHLAKELGEYSRAGAGPDVVYYDEADRVRRDCRRHGVLLKGRGYMYGLPDNTVPVLVGPCR</sequence>
<dbReference type="RefSeq" id="WP_156711450.1">
    <property type="nucleotide sequence ID" value="NZ_WPHG01000001.1"/>
</dbReference>
<protein>
    <submittedName>
        <fullName evidence="2">Uncharacterized protein</fullName>
    </submittedName>
</protein>